<proteinExistence type="predicted"/>
<gene>
    <name evidence="1" type="ORF">SAMN05192553_10564</name>
</gene>
<evidence type="ECO:0000313" key="1">
    <source>
        <dbReference type="EMBL" id="SEJ55662.1"/>
    </source>
</evidence>
<evidence type="ECO:0000313" key="2">
    <source>
        <dbReference type="Proteomes" id="UP000199403"/>
    </source>
</evidence>
<dbReference type="OrthoDB" id="583431at2"/>
<reference evidence="2" key="1">
    <citation type="submission" date="2016-10" db="EMBL/GenBank/DDBJ databases">
        <authorList>
            <person name="Varghese N."/>
            <person name="Submissions S."/>
        </authorList>
    </citation>
    <scope>NUCLEOTIDE SEQUENCE [LARGE SCALE GENOMIC DNA]</scope>
    <source>
        <strain evidence="2">IBRC-M 10761</strain>
    </source>
</reference>
<name>A0A1H7A0Y3_9BACT</name>
<dbReference type="RefSeq" id="WP_092176306.1">
    <property type="nucleotide sequence ID" value="NZ_FNZH01000005.1"/>
</dbReference>
<organism evidence="1 2">
    <name type="scientific">Cyclobacterium xiamenense</name>
    <dbReference type="NCBI Taxonomy" id="1297121"/>
    <lineage>
        <taxon>Bacteria</taxon>
        <taxon>Pseudomonadati</taxon>
        <taxon>Bacteroidota</taxon>
        <taxon>Cytophagia</taxon>
        <taxon>Cytophagales</taxon>
        <taxon>Cyclobacteriaceae</taxon>
        <taxon>Cyclobacterium</taxon>
    </lineage>
</organism>
<dbReference type="InterPro" id="IPR046037">
    <property type="entry name" value="DUF5995"/>
</dbReference>
<dbReference type="Pfam" id="PF19458">
    <property type="entry name" value="DUF5995"/>
    <property type="match status" value="1"/>
</dbReference>
<sequence length="251" mass="28845">MPNPTTIQDVLKELDHIIEESIASNSRIGLFAYVYRRTTDEIATEIARGNFEDNERLEKFDVAFARLYLDAYEAYKKNREVSGAWAYAFDQVDKPLTIVQHILLGMNAHINLDLALAAAKVMEGQDIQAIERDFHRVNDILYQITNELQDRLSRVSPLMFVLDLIGKNKDEKIINFSMRKARTQSWHAANRLWSLSEEEREGAVRRIDRVVVLLSKLIRSPKSLTVTLLLLLIRAFETTEVSLVISKLKAD</sequence>
<accession>A0A1H7A0Y3</accession>
<protein>
    <submittedName>
        <fullName evidence="1">Uncharacterized protein</fullName>
    </submittedName>
</protein>
<dbReference type="AlphaFoldDB" id="A0A1H7A0Y3"/>
<dbReference type="Proteomes" id="UP000199403">
    <property type="component" value="Unassembled WGS sequence"/>
</dbReference>
<keyword evidence="2" id="KW-1185">Reference proteome</keyword>
<dbReference type="STRING" id="1416801.SAMN05192553_10564"/>
<dbReference type="EMBL" id="FNZH01000005">
    <property type="protein sequence ID" value="SEJ55662.1"/>
    <property type="molecule type" value="Genomic_DNA"/>
</dbReference>